<dbReference type="Proteomes" id="UP000694416">
    <property type="component" value="Unplaced"/>
</dbReference>
<evidence type="ECO:0000256" key="2">
    <source>
        <dbReference type="ARBA" id="ARBA00004496"/>
    </source>
</evidence>
<dbReference type="FunFam" id="3.30.450.20:FF:000013">
    <property type="entry name" value="Period circadian protein homolog 2"/>
    <property type="match status" value="1"/>
</dbReference>
<evidence type="ECO:0000313" key="12">
    <source>
        <dbReference type="Proteomes" id="UP000694416"/>
    </source>
</evidence>
<dbReference type="GO" id="GO:0005634">
    <property type="term" value="C:nucleus"/>
    <property type="evidence" value="ECO:0007669"/>
    <property type="project" value="UniProtKB-SubCell"/>
</dbReference>
<sequence>MEPRGDLETPRREPPGPGGRGAEDKALDEESGERWSPQFHLQRKLAESSHSEQQDRNRVSEELIMVVQEMKKYFPSERRNKPSTLDALNYALRCVHSVQANGEFFQILSQNGAPQTDVTMYSLEELATIASEHTSKNTDTFVAVFSFLSGRLVHISEQAALILNRKKDVLASSHFVDLLAPQDVRVFYAHTARAQLPFWNNWTQRAAPRYECAPVKPFFCRIRGGEDRKQEKRHSPFRIIPYLIYVHRPGQPESESEPCCLTVVEKIHSGYEAPRIPVNKRIFTTTHTPGCVFLEVDERAVPLLGYLPQDLIGTSILSYLHPEDRSLMVAIHQKVLKYAGHPPFEHSPIRFCTQNGDYIILDSSWSSFVNPWSRKVSFIIGRHKVRTSPLNEDVFATKIKKMNNNDKDVTELQEQIYKLLLQMTLQQVYASVNKIKNLGQQLYIESMTKSSFKPVTGTRTERNGGGEYKTFTSFHQTLKNNSVYTEPYEDLRNDEHSPSYQQINCIDSVIRYLKSYNIPALKRKCISCTNTTSSSSEEDKQNHKADDVQALQVSLTPPAGLQIPTIPKSEMPTNGRSIDAGGGAPQILSTAVLSLGSGISQCGYSSTIVHVPPETARDATLVCEPWTLNMQPAPLTSEEFKHVGLTAAVLSAHTQKEEQNYVDKFREKILSSPYSSYLQQESRSKAKYSYFQGDYTSKQTQLAGCRKGKHKRKKLPEPLDSSSSNAGCGPHRGARQNAQPCCPSTASSRHTSGPTFPPAAMVPSQAPYLVPAFALPAATCPGREYATPRTAPEGLHGPPLSKGLQPDPAFPSPYLDTFMTVFLPDPHVCPLLSPSFFPCPFLGATASSVISPSMSSAMTPTVDPPASVTKQRREEEKWEAQSEGHPFITSRSSSPLQLNLLQEEMPRSSESPDQMRRNTCPQAEYCVTGNSGSESSPATTGALSTGSPPRENPSHPTASTLSMGSPPSGTPSHPTASVLSTGSPPSESPSGTGSAASGSSDSSIYFTSSVYSKISQNEQQSQEVQKKETFANVAEESIWRMIRQTPECVLMTYQVPERVKEVVLKEDLEKLETMRQQQPQFSHGQKEELAKVYNWIQSQTVPQEIDIQACVTCENEDSADGAATSCSQALAEDSS</sequence>
<keyword evidence="7" id="KW-0804">Transcription</keyword>
<dbReference type="GO" id="GO:0043153">
    <property type="term" value="P:entrainment of circadian clock by photoperiod"/>
    <property type="evidence" value="ECO:0007669"/>
    <property type="project" value="TreeGrafter"/>
</dbReference>
<evidence type="ECO:0000313" key="11">
    <source>
        <dbReference type="Ensembl" id="ENSPTEP00000000384.1"/>
    </source>
</evidence>
<evidence type="ECO:0000256" key="5">
    <source>
        <dbReference type="ARBA" id="ARBA00023015"/>
    </source>
</evidence>
<dbReference type="GO" id="GO:0032922">
    <property type="term" value="P:circadian regulation of gene expression"/>
    <property type="evidence" value="ECO:0007669"/>
    <property type="project" value="TreeGrafter"/>
</dbReference>
<feature type="compositionally biased region" description="Basic and acidic residues" evidence="9">
    <location>
        <begin position="871"/>
        <end position="882"/>
    </location>
</feature>
<evidence type="ECO:0000256" key="9">
    <source>
        <dbReference type="SAM" id="MobiDB-lite"/>
    </source>
</evidence>
<feature type="compositionally biased region" description="Polar residues" evidence="9">
    <location>
        <begin position="928"/>
        <end position="947"/>
    </location>
</feature>
<comment type="subcellular location">
    <subcellularLocation>
        <location evidence="2">Cytoplasm</location>
    </subcellularLocation>
    <subcellularLocation>
        <location evidence="1">Nucleus</location>
    </subcellularLocation>
</comment>
<keyword evidence="6" id="KW-0090">Biological rhythms</keyword>
<dbReference type="GO" id="GO:0001222">
    <property type="term" value="F:transcription corepressor binding"/>
    <property type="evidence" value="ECO:0007669"/>
    <property type="project" value="TreeGrafter"/>
</dbReference>
<feature type="region of interest" description="Disordered" evidence="9">
    <location>
        <begin position="924"/>
        <end position="1001"/>
    </location>
</feature>
<dbReference type="InterPro" id="IPR050760">
    <property type="entry name" value="Period_circadian_regulator"/>
</dbReference>
<accession>A0A8C9G8S5</accession>
<dbReference type="Pfam" id="PF08447">
    <property type="entry name" value="PAS_3"/>
    <property type="match status" value="1"/>
</dbReference>
<dbReference type="GO" id="GO:0000976">
    <property type="term" value="F:transcription cis-regulatory region binding"/>
    <property type="evidence" value="ECO:0007669"/>
    <property type="project" value="TreeGrafter"/>
</dbReference>
<evidence type="ECO:0000256" key="7">
    <source>
        <dbReference type="ARBA" id="ARBA00023163"/>
    </source>
</evidence>
<dbReference type="SMART" id="SM00091">
    <property type="entry name" value="PAS"/>
    <property type="match status" value="2"/>
</dbReference>
<dbReference type="Pfam" id="PF12114">
    <property type="entry name" value="Period_C"/>
    <property type="match status" value="1"/>
</dbReference>
<feature type="compositionally biased region" description="Basic and acidic residues" evidence="9">
    <location>
        <begin position="44"/>
        <end position="58"/>
    </location>
</feature>
<dbReference type="PROSITE" id="PS50112">
    <property type="entry name" value="PAS"/>
    <property type="match status" value="1"/>
</dbReference>
<name>A0A8C9G8S5_9PRIM</name>
<reference evidence="11" key="2">
    <citation type="submission" date="2025-09" db="UniProtKB">
        <authorList>
            <consortium name="Ensembl"/>
        </authorList>
    </citation>
    <scope>IDENTIFICATION</scope>
</reference>
<evidence type="ECO:0000256" key="4">
    <source>
        <dbReference type="ARBA" id="ARBA00022737"/>
    </source>
</evidence>
<evidence type="ECO:0000256" key="6">
    <source>
        <dbReference type="ARBA" id="ARBA00023108"/>
    </source>
</evidence>
<feature type="region of interest" description="Disordered" evidence="9">
    <location>
        <begin position="702"/>
        <end position="754"/>
    </location>
</feature>
<reference evidence="11" key="1">
    <citation type="submission" date="2025-08" db="UniProtKB">
        <authorList>
            <consortium name="Ensembl"/>
        </authorList>
    </citation>
    <scope>IDENTIFICATION</scope>
</reference>
<dbReference type="Gene3D" id="3.30.450.20">
    <property type="entry name" value="PAS domain"/>
    <property type="match status" value="2"/>
</dbReference>
<feature type="domain" description="PAS" evidence="10">
    <location>
        <begin position="293"/>
        <end position="339"/>
    </location>
</feature>
<dbReference type="PANTHER" id="PTHR11269">
    <property type="entry name" value="PERIOD CIRCADIAN PROTEIN"/>
    <property type="match status" value="1"/>
</dbReference>
<feature type="region of interest" description="Disordered" evidence="9">
    <location>
        <begin position="854"/>
        <end position="895"/>
    </location>
</feature>
<organism evidence="11 12">
    <name type="scientific">Piliocolobus tephrosceles</name>
    <name type="common">Ugandan red Colobus</name>
    <dbReference type="NCBI Taxonomy" id="591936"/>
    <lineage>
        <taxon>Eukaryota</taxon>
        <taxon>Metazoa</taxon>
        <taxon>Chordata</taxon>
        <taxon>Craniata</taxon>
        <taxon>Vertebrata</taxon>
        <taxon>Euteleostomi</taxon>
        <taxon>Mammalia</taxon>
        <taxon>Eutheria</taxon>
        <taxon>Euarchontoglires</taxon>
        <taxon>Primates</taxon>
        <taxon>Haplorrhini</taxon>
        <taxon>Catarrhini</taxon>
        <taxon>Cercopithecidae</taxon>
        <taxon>Colobinae</taxon>
        <taxon>Piliocolobus</taxon>
    </lineage>
</organism>
<dbReference type="InterPro" id="IPR013655">
    <property type="entry name" value="PAS_fold_3"/>
</dbReference>
<dbReference type="InterPro" id="IPR022728">
    <property type="entry name" value="Period_circadian-like_C"/>
</dbReference>
<dbReference type="InterPro" id="IPR000014">
    <property type="entry name" value="PAS"/>
</dbReference>
<dbReference type="PANTHER" id="PTHR11269:SF13">
    <property type="entry name" value="PERIOD CIRCADIAN PROTEIN HOMOLOG 3"/>
    <property type="match status" value="1"/>
</dbReference>
<evidence type="ECO:0000256" key="1">
    <source>
        <dbReference type="ARBA" id="ARBA00004123"/>
    </source>
</evidence>
<keyword evidence="5" id="KW-0805">Transcription regulation</keyword>
<keyword evidence="4" id="KW-0677">Repeat</keyword>
<dbReference type="GO" id="GO:0000122">
    <property type="term" value="P:negative regulation of transcription by RNA polymerase II"/>
    <property type="evidence" value="ECO:0007669"/>
    <property type="project" value="TreeGrafter"/>
</dbReference>
<keyword evidence="3" id="KW-0963">Cytoplasm</keyword>
<dbReference type="Pfam" id="PF21353">
    <property type="entry name" value="Per3-like_PAS-A"/>
    <property type="match status" value="1"/>
</dbReference>
<dbReference type="Pfam" id="PF23170">
    <property type="entry name" value="bHLH_PER"/>
    <property type="match status" value="1"/>
</dbReference>
<dbReference type="InterPro" id="IPR048814">
    <property type="entry name" value="Per1-3_PAS-A"/>
</dbReference>
<protein>
    <submittedName>
        <fullName evidence="11">Period circadian regulator 3</fullName>
    </submittedName>
</protein>
<feature type="compositionally biased region" description="Polar residues" evidence="9">
    <location>
        <begin position="736"/>
        <end position="754"/>
    </location>
</feature>
<dbReference type="AlphaFoldDB" id="A0A8C9G8S5"/>
<dbReference type="GO" id="GO:0005737">
    <property type="term" value="C:cytoplasm"/>
    <property type="evidence" value="ECO:0007669"/>
    <property type="project" value="UniProtKB-SubCell"/>
</dbReference>
<proteinExistence type="predicted"/>
<dbReference type="SUPFAM" id="SSF55785">
    <property type="entry name" value="PYP-like sensor domain (PAS domain)"/>
    <property type="match status" value="1"/>
</dbReference>
<keyword evidence="8" id="KW-0539">Nucleus</keyword>
<feature type="compositionally biased region" description="Low complexity" evidence="9">
    <location>
        <begin position="959"/>
        <end position="1001"/>
    </location>
</feature>
<dbReference type="InterPro" id="IPR057310">
    <property type="entry name" value="PER1-3_bHLH"/>
</dbReference>
<keyword evidence="12" id="KW-1185">Reference proteome</keyword>
<evidence type="ECO:0000256" key="8">
    <source>
        <dbReference type="ARBA" id="ARBA00023242"/>
    </source>
</evidence>
<dbReference type="CDD" id="cd00130">
    <property type="entry name" value="PAS"/>
    <property type="match status" value="1"/>
</dbReference>
<feature type="region of interest" description="Disordered" evidence="9">
    <location>
        <begin position="1"/>
        <end position="58"/>
    </location>
</feature>
<dbReference type="FunFam" id="3.30.450.20:FF:000004">
    <property type="entry name" value="Period circadian protein homolog 3"/>
    <property type="match status" value="1"/>
</dbReference>
<evidence type="ECO:0000256" key="3">
    <source>
        <dbReference type="ARBA" id="ARBA00022490"/>
    </source>
</evidence>
<feature type="compositionally biased region" description="Basic and acidic residues" evidence="9">
    <location>
        <begin position="1"/>
        <end position="14"/>
    </location>
</feature>
<dbReference type="InterPro" id="IPR035965">
    <property type="entry name" value="PAS-like_dom_sf"/>
</dbReference>
<evidence type="ECO:0000259" key="10">
    <source>
        <dbReference type="PROSITE" id="PS50112"/>
    </source>
</evidence>
<gene>
    <name evidence="11" type="primary">PER3</name>
</gene>
<dbReference type="Ensembl" id="ENSPTET00000000582.1">
    <property type="protein sequence ID" value="ENSPTEP00000000384.1"/>
    <property type="gene ID" value="ENSPTEG00000000444.1"/>
</dbReference>